<dbReference type="PATRIC" id="fig|1328313.3.peg.2542"/>
<feature type="domain" description="Glutamine amidotransferase type-2" evidence="10">
    <location>
        <begin position="2"/>
        <end position="215"/>
    </location>
</feature>
<dbReference type="CDD" id="cd01991">
    <property type="entry name" value="Asn_synthase_B_C"/>
    <property type="match status" value="1"/>
</dbReference>
<dbReference type="GO" id="GO:0004066">
    <property type="term" value="F:asparagine synthase (glutamine-hydrolyzing) activity"/>
    <property type="evidence" value="ECO:0007669"/>
    <property type="project" value="UniProtKB-EC"/>
</dbReference>
<evidence type="ECO:0000256" key="1">
    <source>
        <dbReference type="ARBA" id="ARBA00005187"/>
    </source>
</evidence>
<evidence type="ECO:0000256" key="7">
    <source>
        <dbReference type="ARBA" id="ARBA00048741"/>
    </source>
</evidence>
<keyword evidence="8" id="KW-0028">Amino-acid biosynthesis</keyword>
<reference evidence="11 12" key="1">
    <citation type="journal article" date="2014" name="Genome Announc.">
        <title>Draft Genome Sequence of the Agar-Degrading Bacterium Catenovulum sp. Strain DS-2, Isolated from Intestines of Haliotis diversicolor.</title>
        <authorList>
            <person name="Shan D."/>
            <person name="Li X."/>
            <person name="Gu Z."/>
            <person name="Wei G."/>
            <person name="Gao Z."/>
            <person name="Shao Z."/>
        </authorList>
    </citation>
    <scope>NUCLEOTIDE SEQUENCE [LARGE SCALE GENOMIC DNA]</scope>
    <source>
        <strain evidence="11 12">DS-2</strain>
    </source>
</reference>
<comment type="catalytic activity">
    <reaction evidence="7">
        <text>L-aspartate + L-glutamine + ATP + H2O = L-asparagine + L-glutamate + AMP + diphosphate + H(+)</text>
        <dbReference type="Rhea" id="RHEA:12228"/>
        <dbReference type="ChEBI" id="CHEBI:15377"/>
        <dbReference type="ChEBI" id="CHEBI:15378"/>
        <dbReference type="ChEBI" id="CHEBI:29985"/>
        <dbReference type="ChEBI" id="CHEBI:29991"/>
        <dbReference type="ChEBI" id="CHEBI:30616"/>
        <dbReference type="ChEBI" id="CHEBI:33019"/>
        <dbReference type="ChEBI" id="CHEBI:58048"/>
        <dbReference type="ChEBI" id="CHEBI:58359"/>
        <dbReference type="ChEBI" id="CHEBI:456215"/>
        <dbReference type="EC" id="6.3.5.4"/>
    </reaction>
</comment>
<evidence type="ECO:0000256" key="6">
    <source>
        <dbReference type="ARBA" id="ARBA00022962"/>
    </source>
</evidence>
<evidence type="ECO:0000256" key="2">
    <source>
        <dbReference type="ARBA" id="ARBA00005752"/>
    </source>
</evidence>
<feature type="binding site" evidence="9">
    <location>
        <position position="101"/>
    </location>
    <ligand>
        <name>L-glutamine</name>
        <dbReference type="ChEBI" id="CHEBI:58359"/>
    </ligand>
</feature>
<dbReference type="NCBIfam" id="TIGR01536">
    <property type="entry name" value="asn_synth_AEB"/>
    <property type="match status" value="1"/>
</dbReference>
<keyword evidence="12" id="KW-1185">Reference proteome</keyword>
<dbReference type="PANTHER" id="PTHR43284:SF1">
    <property type="entry name" value="ASPARAGINE SYNTHETASE"/>
    <property type="match status" value="1"/>
</dbReference>
<evidence type="ECO:0000313" key="12">
    <source>
        <dbReference type="Proteomes" id="UP000019276"/>
    </source>
</evidence>
<evidence type="ECO:0000256" key="3">
    <source>
        <dbReference type="ARBA" id="ARBA00012737"/>
    </source>
</evidence>
<dbReference type="EMBL" id="ARZY01000023">
    <property type="protein sequence ID" value="EWH09493.1"/>
    <property type="molecule type" value="Genomic_DNA"/>
</dbReference>
<dbReference type="GO" id="GO:0005524">
    <property type="term" value="F:ATP binding"/>
    <property type="evidence" value="ECO:0007669"/>
    <property type="project" value="UniProtKB-KW"/>
</dbReference>
<dbReference type="GO" id="GO:0005829">
    <property type="term" value="C:cytosol"/>
    <property type="evidence" value="ECO:0007669"/>
    <property type="project" value="TreeGrafter"/>
</dbReference>
<keyword evidence="5 9" id="KW-0067">ATP-binding</keyword>
<dbReference type="InterPro" id="IPR001962">
    <property type="entry name" value="Asn_synthase"/>
</dbReference>
<dbReference type="Proteomes" id="UP000019276">
    <property type="component" value="Unassembled WGS sequence"/>
</dbReference>
<dbReference type="SUPFAM" id="SSF52402">
    <property type="entry name" value="Adenine nucleotide alpha hydrolases-like"/>
    <property type="match status" value="1"/>
</dbReference>
<keyword evidence="8" id="KW-0061">Asparagine biosynthesis</keyword>
<evidence type="ECO:0000256" key="8">
    <source>
        <dbReference type="PIRSR" id="PIRSR001589-1"/>
    </source>
</evidence>
<proteinExistence type="inferred from homology"/>
<keyword evidence="6 8" id="KW-0315">Glutamine amidotransferase</keyword>
<evidence type="ECO:0000313" key="11">
    <source>
        <dbReference type="EMBL" id="EWH09493.1"/>
    </source>
</evidence>
<dbReference type="InterPro" id="IPR014729">
    <property type="entry name" value="Rossmann-like_a/b/a_fold"/>
</dbReference>
<dbReference type="PIRSF" id="PIRSF001589">
    <property type="entry name" value="Asn_synthetase_glu-h"/>
    <property type="match status" value="1"/>
</dbReference>
<dbReference type="STRING" id="1328313.DS2_12453"/>
<dbReference type="OrthoDB" id="9763290at2"/>
<dbReference type="RefSeq" id="WP_035015134.1">
    <property type="nucleotide sequence ID" value="NZ_ARZY01000023.1"/>
</dbReference>
<evidence type="ECO:0000256" key="4">
    <source>
        <dbReference type="ARBA" id="ARBA00022741"/>
    </source>
</evidence>
<dbReference type="InterPro" id="IPR051786">
    <property type="entry name" value="ASN_synthetase/amidase"/>
</dbReference>
<comment type="pathway">
    <text evidence="1">Amino-acid biosynthesis; L-asparagine biosynthesis; L-asparagine from L-aspartate (L-Gln route): step 1/1.</text>
</comment>
<dbReference type="InterPro" id="IPR033738">
    <property type="entry name" value="AsnB_N"/>
</dbReference>
<dbReference type="InterPro" id="IPR017932">
    <property type="entry name" value="GATase_2_dom"/>
</dbReference>
<dbReference type="Gene3D" id="3.40.50.620">
    <property type="entry name" value="HUPs"/>
    <property type="match status" value="1"/>
</dbReference>
<dbReference type="InterPro" id="IPR029055">
    <property type="entry name" value="Ntn_hydrolases_N"/>
</dbReference>
<dbReference type="PROSITE" id="PS51278">
    <property type="entry name" value="GATASE_TYPE_2"/>
    <property type="match status" value="1"/>
</dbReference>
<gene>
    <name evidence="11" type="ORF">DS2_12453</name>
</gene>
<organism evidence="11 12">
    <name type="scientific">Catenovulum agarivorans DS-2</name>
    <dbReference type="NCBI Taxonomy" id="1328313"/>
    <lineage>
        <taxon>Bacteria</taxon>
        <taxon>Pseudomonadati</taxon>
        <taxon>Pseudomonadota</taxon>
        <taxon>Gammaproteobacteria</taxon>
        <taxon>Alteromonadales</taxon>
        <taxon>Alteromonadaceae</taxon>
        <taxon>Catenovulum</taxon>
    </lineage>
</organism>
<evidence type="ECO:0000256" key="9">
    <source>
        <dbReference type="PIRSR" id="PIRSR001589-2"/>
    </source>
</evidence>
<protein>
    <recommendedName>
        <fullName evidence="3">asparagine synthase (glutamine-hydrolyzing)</fullName>
        <ecNumber evidence="3">6.3.5.4</ecNumber>
    </recommendedName>
</protein>
<sequence length="619" mass="71469">MCGISGIFSFSGQVNKERLANFNNALTHRGPDAQNVYISTSGFLGLGHCRLSIVDTHEHANQPFLSNDKRYSLVFNGEIYNYLELRADLERLGHYFYTQSDTEVLLAAYIEWGENCLQKFNGMWAFAIWDDLKQKLFLSRDRFGVKSLYYKEYEGEVSFASEQKAFKHLDGSITFDLNNVNNALIFPQSVEAHRETIYSNIKKLLPGEFAVVEQNHLRISKWWDTYESVFQVEETVNADLLTDLFEDACRIRTRTDVKLATSLSGGLDSSAVTSQLACFKDVRVEKQLKAFIGSFPGTQQDEFKWGKAVVDHHQLPYNRVNIETDNLIDILFKSTIALEDMNSLPAIGQWLIYESMNKEGYKVSLEGHAGDEILGGYYPYFQAYISDLINERSDINALASAIPMMGQIPNCNAKVIRENLLKVSESYLSSNKKLTKRQALYRRYISNISALQTEIVKEKTYDTYMNNSQLFQRLFEDFHYFSLPNILKNYDRLSMAHSVEIRSPFLDYRFVLAAFKAPHQLRIAKGKTKVLIRDHFKFIPEPVRNRVDKSGFTPPIFHWLENELGYWLKDWIHQKDFLESGLFDGQLLSRDIHTFIKQKNWKAIVSLWPLINLSILESA</sequence>
<dbReference type="eggNOG" id="COG0367">
    <property type="taxonomic scope" value="Bacteria"/>
</dbReference>
<dbReference type="PANTHER" id="PTHR43284">
    <property type="entry name" value="ASPARAGINE SYNTHETASE (GLUTAMINE-HYDROLYZING)"/>
    <property type="match status" value="1"/>
</dbReference>
<keyword evidence="4 9" id="KW-0547">Nucleotide-binding</keyword>
<dbReference type="Gene3D" id="3.60.20.10">
    <property type="entry name" value="Glutamine Phosphoribosylpyrophosphate, subunit 1, domain 1"/>
    <property type="match status" value="1"/>
</dbReference>
<dbReference type="SUPFAM" id="SSF56235">
    <property type="entry name" value="N-terminal nucleophile aminohydrolases (Ntn hydrolases)"/>
    <property type="match status" value="1"/>
</dbReference>
<dbReference type="Pfam" id="PF13537">
    <property type="entry name" value="GATase_7"/>
    <property type="match status" value="1"/>
</dbReference>
<comment type="caution">
    <text evidence="11">The sequence shown here is derived from an EMBL/GenBank/DDBJ whole genome shotgun (WGS) entry which is preliminary data.</text>
</comment>
<feature type="active site" description="For GATase activity" evidence="8">
    <location>
        <position position="2"/>
    </location>
</feature>
<accession>W7QNK4</accession>
<dbReference type="CDD" id="cd00712">
    <property type="entry name" value="AsnB"/>
    <property type="match status" value="1"/>
</dbReference>
<dbReference type="GO" id="GO:0006529">
    <property type="term" value="P:asparagine biosynthetic process"/>
    <property type="evidence" value="ECO:0007669"/>
    <property type="project" value="UniProtKB-KW"/>
</dbReference>
<dbReference type="AlphaFoldDB" id="W7QNK4"/>
<comment type="similarity">
    <text evidence="2">Belongs to the asparagine synthetase family.</text>
</comment>
<dbReference type="InterPro" id="IPR006426">
    <property type="entry name" value="Asn_synth_AEB"/>
</dbReference>
<evidence type="ECO:0000259" key="10">
    <source>
        <dbReference type="PROSITE" id="PS51278"/>
    </source>
</evidence>
<name>W7QNK4_9ALTE</name>
<evidence type="ECO:0000256" key="5">
    <source>
        <dbReference type="ARBA" id="ARBA00022840"/>
    </source>
</evidence>
<dbReference type="Pfam" id="PF00733">
    <property type="entry name" value="Asn_synthase"/>
    <property type="match status" value="1"/>
</dbReference>
<dbReference type="EC" id="6.3.5.4" evidence="3"/>